<keyword evidence="8 11" id="KW-0249">Electron transport</keyword>
<keyword evidence="15" id="KW-0560">Oxidoreductase</keyword>
<dbReference type="Gene3D" id="2.40.30.10">
    <property type="entry name" value="Translation factors"/>
    <property type="match status" value="1"/>
</dbReference>
<evidence type="ECO:0000256" key="9">
    <source>
        <dbReference type="ARBA" id="ARBA00023004"/>
    </source>
</evidence>
<dbReference type="InterPro" id="IPR017938">
    <property type="entry name" value="Riboflavin_synthase-like_b-brl"/>
</dbReference>
<comment type="caution">
    <text evidence="11">Lacks conserved residue(s) required for the propagation of feature annotation.</text>
</comment>
<keyword evidence="16" id="KW-1185">Reference proteome</keyword>
<keyword evidence="10 11" id="KW-0411">Iron-sulfur</keyword>
<dbReference type="UniPathway" id="UPA00070">
    <property type="reaction ID" value="UER00945"/>
</dbReference>
<evidence type="ECO:0000256" key="10">
    <source>
        <dbReference type="ARBA" id="ARBA00023014"/>
    </source>
</evidence>
<keyword evidence="7 11" id="KW-0665">Pyrimidine biosynthesis</keyword>
<dbReference type="InterPro" id="IPR039261">
    <property type="entry name" value="FNR_nucleotide-bd"/>
</dbReference>
<accession>M1PAK1</accession>
<dbReference type="Pfam" id="PF00175">
    <property type="entry name" value="NAD_binding_1"/>
    <property type="match status" value="1"/>
</dbReference>
<keyword evidence="9 11" id="KW-0408">Iron</keyword>
<dbReference type="GO" id="GO:0051537">
    <property type="term" value="F:2 iron, 2 sulfur cluster binding"/>
    <property type="evidence" value="ECO:0007669"/>
    <property type="project" value="UniProtKB-KW"/>
</dbReference>
<evidence type="ECO:0000256" key="8">
    <source>
        <dbReference type="ARBA" id="ARBA00022982"/>
    </source>
</evidence>
<dbReference type="PANTHER" id="PTHR43513:SF3">
    <property type="entry name" value="DIHYDROOROTATE DEHYDROGENASE B (NAD(+)), ELECTRON TRANSFER SUBUNIT-RELATED"/>
    <property type="match status" value="1"/>
</dbReference>
<reference evidence="16" key="1">
    <citation type="journal article" date="2013" name="Stand. Genomic Sci.">
        <title>Complete genome sequence of Desulfocapsa sulfexigens, a marine deltaproteobacterium specialized in disproportionating inorganic sulfur compounds.</title>
        <authorList>
            <person name="Finster K.W."/>
            <person name="Kjeldsen K.U."/>
            <person name="Kube M."/>
            <person name="Reinhardt R."/>
            <person name="Mussmann M."/>
            <person name="Amann R."/>
            <person name="Schreiber L."/>
        </authorList>
    </citation>
    <scope>NUCLEOTIDE SEQUENCE [LARGE SCALE GENOMIC DNA]</scope>
    <source>
        <strain evidence="16">DSM 10523 / SB164P1</strain>
    </source>
</reference>
<dbReference type="GO" id="GO:0044205">
    <property type="term" value="P:'de novo' UMP biosynthetic process"/>
    <property type="evidence" value="ECO:0007669"/>
    <property type="project" value="UniProtKB-UniRule"/>
</dbReference>
<feature type="binding site" evidence="11 13">
    <location>
        <position position="246"/>
    </location>
    <ligand>
        <name>[2Fe-2S] cluster</name>
        <dbReference type="ChEBI" id="CHEBI:190135"/>
    </ligand>
</feature>
<dbReference type="PRINTS" id="PR00410">
    <property type="entry name" value="PHEHYDRXLASE"/>
</dbReference>
<keyword evidence="6 11" id="KW-0274">FAD</keyword>
<dbReference type="eggNOG" id="COG0543">
    <property type="taxonomic scope" value="Bacteria"/>
</dbReference>
<dbReference type="EMBL" id="CP003985">
    <property type="protein sequence ID" value="AGF76820.1"/>
    <property type="molecule type" value="Genomic_DNA"/>
</dbReference>
<evidence type="ECO:0000256" key="4">
    <source>
        <dbReference type="ARBA" id="ARBA00022714"/>
    </source>
</evidence>
<evidence type="ECO:0000256" key="12">
    <source>
        <dbReference type="PIRSR" id="PIRSR006816-1"/>
    </source>
</evidence>
<evidence type="ECO:0000256" key="11">
    <source>
        <dbReference type="HAMAP-Rule" id="MF_01211"/>
    </source>
</evidence>
<dbReference type="GO" id="GO:0046872">
    <property type="term" value="F:metal ion binding"/>
    <property type="evidence" value="ECO:0007669"/>
    <property type="project" value="UniProtKB-KW"/>
</dbReference>
<evidence type="ECO:0000313" key="16">
    <source>
        <dbReference type="Proteomes" id="UP000011721"/>
    </source>
</evidence>
<dbReference type="InterPro" id="IPR023455">
    <property type="entry name" value="Dihydroorotate_DHASE_ETsu"/>
</dbReference>
<proteinExistence type="inferred from homology"/>
<dbReference type="Gene3D" id="2.10.240.10">
    <property type="entry name" value="Dihydroorotate dehydrogenase, electron transfer subunit"/>
    <property type="match status" value="1"/>
</dbReference>
<dbReference type="InterPro" id="IPR008333">
    <property type="entry name" value="Cbr1-like_FAD-bd_dom"/>
</dbReference>
<comment type="cofactor">
    <cofactor evidence="13">
        <name>[2Fe-2S] cluster</name>
        <dbReference type="ChEBI" id="CHEBI:190135"/>
    </cofactor>
    <text evidence="13">Binds 1 [2Fe-2S] cluster per subunit.</text>
</comment>
<dbReference type="Proteomes" id="UP000011721">
    <property type="component" value="Chromosome"/>
</dbReference>
<dbReference type="GO" id="GO:0009055">
    <property type="term" value="F:electron transfer activity"/>
    <property type="evidence" value="ECO:0007669"/>
    <property type="project" value="UniProtKB-UniRule"/>
</dbReference>
<dbReference type="RefSeq" id="WP_015402519.1">
    <property type="nucleotide sequence ID" value="NC_020304.1"/>
</dbReference>
<evidence type="ECO:0000256" key="2">
    <source>
        <dbReference type="ARBA" id="ARBA00022448"/>
    </source>
</evidence>
<dbReference type="Pfam" id="PF00970">
    <property type="entry name" value="FAD_binding_6"/>
    <property type="match status" value="1"/>
</dbReference>
<name>M1PAK1_DESSD</name>
<dbReference type="KEGG" id="dsf:UWK_00235"/>
<organism evidence="15 16">
    <name type="scientific">Desulfocapsa sulfexigens (strain DSM 10523 / SB164P1)</name>
    <dbReference type="NCBI Taxonomy" id="1167006"/>
    <lineage>
        <taxon>Bacteria</taxon>
        <taxon>Pseudomonadati</taxon>
        <taxon>Thermodesulfobacteriota</taxon>
        <taxon>Desulfobulbia</taxon>
        <taxon>Desulfobulbales</taxon>
        <taxon>Desulfocapsaceae</taxon>
        <taxon>Desulfocapsa</taxon>
    </lineage>
</organism>
<comment type="cofactor">
    <cofactor evidence="11 12">
        <name>FAD</name>
        <dbReference type="ChEBI" id="CHEBI:57692"/>
    </cofactor>
    <text evidence="11 12">Binds 1 FAD per subunit.</text>
</comment>
<comment type="function">
    <text evidence="11">Responsible for channeling the electrons from the oxidation of dihydroorotate from the FMN redox center in the PyrD type B subunit to the ultimate electron acceptor NAD(+).</text>
</comment>
<evidence type="ECO:0000256" key="13">
    <source>
        <dbReference type="PIRSR" id="PIRSR006816-2"/>
    </source>
</evidence>
<dbReference type="InterPro" id="IPR019480">
    <property type="entry name" value="Dihydroorotate_DH_Fe-S-bd"/>
</dbReference>
<dbReference type="InterPro" id="IPR001433">
    <property type="entry name" value="OxRdtase_FAD/NAD-bd"/>
</dbReference>
<evidence type="ECO:0000256" key="7">
    <source>
        <dbReference type="ARBA" id="ARBA00022975"/>
    </source>
</evidence>
<comment type="pathway">
    <text evidence="11">Pyrimidine metabolism; UMP biosynthesis via de novo pathway; orotate from (S)-dihydroorotate (NAD(+) route): step 1/1.</text>
</comment>
<dbReference type="PROSITE" id="PS51384">
    <property type="entry name" value="FAD_FR"/>
    <property type="match status" value="1"/>
</dbReference>
<dbReference type="SUPFAM" id="SSF63380">
    <property type="entry name" value="Riboflavin synthase domain-like"/>
    <property type="match status" value="1"/>
</dbReference>
<dbReference type="AlphaFoldDB" id="M1PAK1"/>
<evidence type="ECO:0000256" key="5">
    <source>
        <dbReference type="ARBA" id="ARBA00022723"/>
    </source>
</evidence>
<evidence type="ECO:0000259" key="14">
    <source>
        <dbReference type="PROSITE" id="PS51384"/>
    </source>
</evidence>
<dbReference type="PATRIC" id="fig|1167006.5.peg.269"/>
<dbReference type="InterPro" id="IPR037117">
    <property type="entry name" value="Dihydroorotate_DH_ele_sf"/>
</dbReference>
<keyword evidence="3 11" id="KW-0285">Flavoprotein</keyword>
<dbReference type="HOGENOM" id="CLU_003827_1_2_7"/>
<dbReference type="STRING" id="1167006.UWK_00235"/>
<comment type="similarity">
    <text evidence="1 11">Belongs to the PyrK family.</text>
</comment>
<dbReference type="HAMAP" id="MF_01211">
    <property type="entry name" value="DHODB_Fe_S_bind"/>
    <property type="match status" value="1"/>
</dbReference>
<feature type="binding site" evidence="11 12">
    <location>
        <begin position="54"/>
        <end position="57"/>
    </location>
    <ligand>
        <name>FAD</name>
        <dbReference type="ChEBI" id="CHEBI:57692"/>
    </ligand>
</feature>
<dbReference type="OrthoDB" id="9796486at2"/>
<feature type="binding site" evidence="11 13">
    <location>
        <position position="233"/>
    </location>
    <ligand>
        <name>[2Fe-2S] cluster</name>
        <dbReference type="ChEBI" id="CHEBI:190135"/>
    </ligand>
</feature>
<dbReference type="GO" id="GO:0050660">
    <property type="term" value="F:flavin adenine dinucleotide binding"/>
    <property type="evidence" value="ECO:0007669"/>
    <property type="project" value="InterPro"/>
</dbReference>
<dbReference type="PIRSF" id="PIRSF006816">
    <property type="entry name" value="Cyc3_hyd_g"/>
    <property type="match status" value="1"/>
</dbReference>
<gene>
    <name evidence="11" type="primary">pyrK</name>
    <name evidence="15" type="ordered locus">UWK_00235</name>
</gene>
<protein>
    <recommendedName>
        <fullName evidence="11">Dihydroorotate dehydrogenase B (NAD(+)), electron transfer subunit</fullName>
    </recommendedName>
    <alternativeName>
        <fullName evidence="11">Dihydroorotate oxidase B, electron transfer subunit</fullName>
    </alternativeName>
</protein>
<dbReference type="GO" id="GO:0016491">
    <property type="term" value="F:oxidoreductase activity"/>
    <property type="evidence" value="ECO:0007669"/>
    <property type="project" value="UniProtKB-KW"/>
</dbReference>
<feature type="binding site" evidence="11 12">
    <location>
        <begin position="77"/>
        <end position="78"/>
    </location>
    <ligand>
        <name>FAD</name>
        <dbReference type="ChEBI" id="CHEBI:57692"/>
    </ligand>
</feature>
<dbReference type="InterPro" id="IPR050353">
    <property type="entry name" value="PyrK_electron_transfer"/>
</dbReference>
<dbReference type="InterPro" id="IPR017927">
    <property type="entry name" value="FAD-bd_FR_type"/>
</dbReference>
<dbReference type="InterPro" id="IPR012165">
    <property type="entry name" value="Cyt_c3_hydrogenase_gsu"/>
</dbReference>
<feature type="domain" description="FAD-binding FR-type" evidence="14">
    <location>
        <begin position="3"/>
        <end position="102"/>
    </location>
</feature>
<keyword evidence="2 11" id="KW-0813">Transport</keyword>
<keyword evidence="4 11" id="KW-0001">2Fe-2S</keyword>
<sequence length="262" mass="28389">MSQFQEKTQIIRIERFASDIVRLTLDSPDITSLAQPGQFVMVRTGNSNDPLLRRPFSISQTSNGKHFQILFKVVGRGTSLLAHCREGEYLSILGPLGQGFRVDCQRTHCLVGGGMGIAPLLFLGKYLSRKCTSNPPLVILGARTREELDPLVNDFNELGLSVHSATDDGTLGHHGLVTDVLKGLDLGPNCQAYVCGPHPMMAAVHLLCKDRGYACQVSMETSMACGMGACLGCIVPVERGGYAHACCDGPVFDAKELLWQVK</sequence>
<evidence type="ECO:0000256" key="6">
    <source>
        <dbReference type="ARBA" id="ARBA00022827"/>
    </source>
</evidence>
<dbReference type="Gene3D" id="3.40.50.80">
    <property type="entry name" value="Nucleotide-binding domain of ferredoxin-NADP reductase (FNR) module"/>
    <property type="match status" value="1"/>
</dbReference>
<dbReference type="SUPFAM" id="SSF52343">
    <property type="entry name" value="Ferredoxin reductase-like, C-terminal NADP-linked domain"/>
    <property type="match status" value="1"/>
</dbReference>
<comment type="subunit">
    <text evidence="11">Heterotetramer of 2 PyrK and 2 PyrD type B subunits.</text>
</comment>
<comment type="cofactor">
    <cofactor evidence="11">
        <name>[2Fe-2S] cluster</name>
        <dbReference type="ChEBI" id="CHEBI:190135"/>
    </cofactor>
    <text evidence="11">Binds 1 [2Fe-2S] cluster per subunit.</text>
</comment>
<evidence type="ECO:0000256" key="1">
    <source>
        <dbReference type="ARBA" id="ARBA00006422"/>
    </source>
</evidence>
<evidence type="ECO:0000256" key="3">
    <source>
        <dbReference type="ARBA" id="ARBA00022630"/>
    </source>
</evidence>
<dbReference type="PANTHER" id="PTHR43513">
    <property type="entry name" value="DIHYDROOROTATE DEHYDROGENASE B (NAD(+)), ELECTRON TRANSFER SUBUNIT"/>
    <property type="match status" value="1"/>
</dbReference>
<feature type="binding site" evidence="11 13">
    <location>
        <position position="230"/>
    </location>
    <ligand>
        <name>[2Fe-2S] cluster</name>
        <dbReference type="ChEBI" id="CHEBI:190135"/>
    </ligand>
</feature>
<keyword evidence="5 11" id="KW-0479">Metal-binding</keyword>
<dbReference type="CDD" id="cd06218">
    <property type="entry name" value="DHOD_e_trans"/>
    <property type="match status" value="1"/>
</dbReference>
<feature type="binding site" evidence="11 13">
    <location>
        <position position="225"/>
    </location>
    <ligand>
        <name>[2Fe-2S] cluster</name>
        <dbReference type="ChEBI" id="CHEBI:190135"/>
    </ligand>
</feature>
<dbReference type="Pfam" id="PF10418">
    <property type="entry name" value="DHODB_Fe-S_bind"/>
    <property type="match status" value="1"/>
</dbReference>
<evidence type="ECO:0000313" key="15">
    <source>
        <dbReference type="EMBL" id="AGF76820.1"/>
    </source>
</evidence>